<dbReference type="RefSeq" id="WP_205383352.1">
    <property type="nucleotide sequence ID" value="NZ_JAFFZS010000008.1"/>
</dbReference>
<dbReference type="Proteomes" id="UP000788262">
    <property type="component" value="Unassembled WGS sequence"/>
</dbReference>
<protein>
    <submittedName>
        <fullName evidence="1">Uncharacterized protein</fullName>
    </submittedName>
</protein>
<evidence type="ECO:0000313" key="2">
    <source>
        <dbReference type="Proteomes" id="UP000788262"/>
    </source>
</evidence>
<sequence length="61" mass="7069">MINQGRITEAMRRDIDDIKTRFPGQYDQHIKEMVASLKHNTLLQDMLAKRGWTIDEAALLA</sequence>
<dbReference type="EMBL" id="JAFFZS010000008">
    <property type="protein sequence ID" value="MBN0045158.1"/>
    <property type="molecule type" value="Genomic_DNA"/>
</dbReference>
<reference evidence="1 2" key="1">
    <citation type="submission" date="2021-02" db="EMBL/GenBank/DDBJ databases">
        <title>Whole genome sequencing of Streptomyces actuosus VRA1.</title>
        <authorList>
            <person name="Sen G."/>
            <person name="Sen A."/>
        </authorList>
    </citation>
    <scope>NUCLEOTIDE SEQUENCE [LARGE SCALE GENOMIC DNA]</scope>
    <source>
        <strain evidence="1 2">VRA1</strain>
    </source>
</reference>
<organism evidence="1 2">
    <name type="scientific">Streptomyces actuosus</name>
    <dbReference type="NCBI Taxonomy" id="1885"/>
    <lineage>
        <taxon>Bacteria</taxon>
        <taxon>Bacillati</taxon>
        <taxon>Actinomycetota</taxon>
        <taxon>Actinomycetes</taxon>
        <taxon>Kitasatosporales</taxon>
        <taxon>Streptomycetaceae</taxon>
        <taxon>Streptomyces</taxon>
    </lineage>
</organism>
<comment type="caution">
    <text evidence="1">The sequence shown here is derived from an EMBL/GenBank/DDBJ whole genome shotgun (WGS) entry which is preliminary data.</text>
</comment>
<accession>A0ABS2VPZ4</accession>
<gene>
    <name evidence="1" type="ORF">JS756_13755</name>
</gene>
<keyword evidence="2" id="KW-1185">Reference proteome</keyword>
<proteinExistence type="predicted"/>
<evidence type="ECO:0000313" key="1">
    <source>
        <dbReference type="EMBL" id="MBN0045158.1"/>
    </source>
</evidence>
<name>A0ABS2VPZ4_STRAS</name>